<dbReference type="InParanoid" id="A0A0V0QB67"/>
<keyword evidence="3" id="KW-1185">Reference proteome</keyword>
<dbReference type="Proteomes" id="UP000054937">
    <property type="component" value="Unassembled WGS sequence"/>
</dbReference>
<reference evidence="2 3" key="1">
    <citation type="journal article" date="2015" name="Sci. Rep.">
        <title>Genome of the facultative scuticociliatosis pathogen Pseudocohnilembus persalinus provides insight into its virulence through horizontal gene transfer.</title>
        <authorList>
            <person name="Xiong J."/>
            <person name="Wang G."/>
            <person name="Cheng J."/>
            <person name="Tian M."/>
            <person name="Pan X."/>
            <person name="Warren A."/>
            <person name="Jiang C."/>
            <person name="Yuan D."/>
            <person name="Miao W."/>
        </authorList>
    </citation>
    <scope>NUCLEOTIDE SEQUENCE [LARGE SCALE GENOMIC DNA]</scope>
    <source>
        <strain evidence="2">36N120E</strain>
    </source>
</reference>
<dbReference type="AlphaFoldDB" id="A0A0V0QB67"/>
<proteinExistence type="predicted"/>
<feature type="compositionally biased region" description="Polar residues" evidence="1">
    <location>
        <begin position="658"/>
        <end position="683"/>
    </location>
</feature>
<feature type="region of interest" description="Disordered" evidence="1">
    <location>
        <begin position="657"/>
        <end position="712"/>
    </location>
</feature>
<dbReference type="EMBL" id="LDAU01000214">
    <property type="protein sequence ID" value="KRW99319.1"/>
    <property type="molecule type" value="Genomic_DNA"/>
</dbReference>
<feature type="compositionally biased region" description="Polar residues" evidence="1">
    <location>
        <begin position="788"/>
        <end position="799"/>
    </location>
</feature>
<feature type="compositionally biased region" description="Low complexity" evidence="1">
    <location>
        <begin position="689"/>
        <end position="712"/>
    </location>
</feature>
<evidence type="ECO:0000313" key="3">
    <source>
        <dbReference type="Proteomes" id="UP000054937"/>
    </source>
</evidence>
<organism evidence="2 3">
    <name type="scientific">Pseudocohnilembus persalinus</name>
    <name type="common">Ciliate</name>
    <dbReference type="NCBI Taxonomy" id="266149"/>
    <lineage>
        <taxon>Eukaryota</taxon>
        <taxon>Sar</taxon>
        <taxon>Alveolata</taxon>
        <taxon>Ciliophora</taxon>
        <taxon>Intramacronucleata</taxon>
        <taxon>Oligohymenophorea</taxon>
        <taxon>Scuticociliatia</taxon>
        <taxon>Philasterida</taxon>
        <taxon>Pseudocohnilembidae</taxon>
        <taxon>Pseudocohnilembus</taxon>
    </lineage>
</organism>
<sequence>MVAKEIFALDEYNKMFPLEDRNFMQEIADNTMMFSQFLEDSYKILSQVEFQGKNFNSSMDPNGIYPFLKLIKEFQKAQIKSIGKRESYINIQNQVQIVEKAQDQVISKTVQKYKEPFKIDINQHLIKYLIYLQEINEYPFENKAQKEIMDIQNPICQKNMLQQIIHRLNRKRFIQPGQNIQQQQQNLPKQNLNNGLDTGKQLNVQKGKYYLIIYKNYLFNLKTKNQKLKAQRPPCNNADIQDVKMTLNTNNSAQKNSEQRDLITSYKYEIKAGKQKKNQVSQLEESSRNYDFLDDLLGNEDKFLQQNQNQNQNQKQNRNKNQEINNFSADKQVWETKITEENAEFCEDSGQKQQQQQKNRQFMAETKQFSPNQENDQEVQLMNFQNSFSINDNFQDKGEDFQVPKIQERNQANQNFRNINQVQGNQANQHQNQKLNQNKNQNQNQIFQNNQKNQNQNQNQNLVSRQSIGQNNRGSSNSSFNQSLQNDQQAFLEMQMQLDEGVEFQEIDLRKFEKRIQLEYDSYENRQIIHEFEKMKMKYQILPEIKLTVIGGRMKEQNGRNRARNQKKHDFFESEMEQQSNLDIIKIADQDYLPKSPMFDQISRENSKQDFNNLSTNRSMKNINNITGDSFQNNQMISNCNNNNGIIKQQNEALLSRPRSNSKGIFSQQSQNNQGIKNQNLNINGKPPLGNSVQNNSNNLGQLGNQRSRQNQNQIQNMQNQNFMMESFGLQNNNNIFNVNNQNNGESSFNNNYNNLTPTMSLKKQNSQKFNINTNGVAQALDFISSQQRSCQKNTGQKDSSQKKGGRKIFQASLEQSNRFYDQNVKQLMSGQLSQVDSNYNKKRDII</sequence>
<gene>
    <name evidence="2" type="ORF">PPERSA_02431</name>
</gene>
<accession>A0A0V0QB67</accession>
<comment type="caution">
    <text evidence="2">The sequence shown here is derived from an EMBL/GenBank/DDBJ whole genome shotgun (WGS) entry which is preliminary data.</text>
</comment>
<evidence type="ECO:0000256" key="1">
    <source>
        <dbReference type="SAM" id="MobiDB-lite"/>
    </source>
</evidence>
<name>A0A0V0QB67_PSEPJ</name>
<evidence type="ECO:0000313" key="2">
    <source>
        <dbReference type="EMBL" id="KRW99319.1"/>
    </source>
</evidence>
<feature type="region of interest" description="Disordered" evidence="1">
    <location>
        <begin position="788"/>
        <end position="807"/>
    </location>
</feature>
<protein>
    <submittedName>
        <fullName evidence="2">Uncharacterized protein</fullName>
    </submittedName>
</protein>